<feature type="transmembrane region" description="Helical" evidence="2">
    <location>
        <begin position="430"/>
        <end position="450"/>
    </location>
</feature>
<dbReference type="EMBL" id="JBIGIC010000011">
    <property type="protein sequence ID" value="MFG6489081.1"/>
    <property type="molecule type" value="Genomic_DNA"/>
</dbReference>
<feature type="transmembrane region" description="Helical" evidence="2">
    <location>
        <begin position="362"/>
        <end position="382"/>
    </location>
</feature>
<protein>
    <recommendedName>
        <fullName evidence="5">Peptide zinc metalloprotease protein</fullName>
    </recommendedName>
</protein>
<evidence type="ECO:0000313" key="4">
    <source>
        <dbReference type="Proteomes" id="UP001606134"/>
    </source>
</evidence>
<gene>
    <name evidence="3" type="ORF">ACG04R_20515</name>
</gene>
<dbReference type="PANTHER" id="PTHR13325">
    <property type="entry name" value="PROTEASE M50 MEMBRANE-BOUND TRANSCRIPTION FACTOR SITE 2 PROTEASE"/>
    <property type="match status" value="1"/>
</dbReference>
<keyword evidence="2" id="KW-0812">Transmembrane</keyword>
<dbReference type="Pfam" id="PF05402">
    <property type="entry name" value="PqqD"/>
    <property type="match status" value="1"/>
</dbReference>
<evidence type="ECO:0000256" key="1">
    <source>
        <dbReference type="SAM" id="Coils"/>
    </source>
</evidence>
<reference evidence="3 4" key="1">
    <citation type="submission" date="2024-08" db="EMBL/GenBank/DDBJ databases">
        <authorList>
            <person name="Lu H."/>
        </authorList>
    </citation>
    <scope>NUCLEOTIDE SEQUENCE [LARGE SCALE GENOMIC DNA]</scope>
    <source>
        <strain evidence="3 4">BYS78W</strain>
    </source>
</reference>
<comment type="caution">
    <text evidence="3">The sequence shown here is derived from an EMBL/GenBank/DDBJ whole genome shotgun (WGS) entry which is preliminary data.</text>
</comment>
<feature type="transmembrane region" description="Helical" evidence="2">
    <location>
        <begin position="388"/>
        <end position="409"/>
    </location>
</feature>
<dbReference type="InterPro" id="IPR041881">
    <property type="entry name" value="PqqD_sf"/>
</dbReference>
<dbReference type="PANTHER" id="PTHR13325:SF3">
    <property type="entry name" value="MEMBRANE-BOUND TRANSCRIPTION FACTOR SITE-2 PROTEASE"/>
    <property type="match status" value="1"/>
</dbReference>
<evidence type="ECO:0008006" key="5">
    <source>
        <dbReference type="Google" id="ProtNLM"/>
    </source>
</evidence>
<dbReference type="CDD" id="cd05709">
    <property type="entry name" value="S2P-M50"/>
    <property type="match status" value="1"/>
</dbReference>
<dbReference type="Gene3D" id="1.10.10.1150">
    <property type="entry name" value="Coenzyme PQQ synthesis protein D (PqqD)"/>
    <property type="match status" value="1"/>
</dbReference>
<feature type="coiled-coil region" evidence="1">
    <location>
        <begin position="528"/>
        <end position="555"/>
    </location>
</feature>
<feature type="transmembrane region" description="Helical" evidence="2">
    <location>
        <begin position="285"/>
        <end position="304"/>
    </location>
</feature>
<dbReference type="InterPro" id="IPR008792">
    <property type="entry name" value="PQQD"/>
</dbReference>
<keyword evidence="1" id="KW-0175">Coiled coil</keyword>
<dbReference type="RefSeq" id="WP_394415224.1">
    <property type="nucleotide sequence ID" value="NZ_JBIGIC010000011.1"/>
</dbReference>
<organism evidence="3 4">
    <name type="scientific">Pelomonas candidula</name>
    <dbReference type="NCBI Taxonomy" id="3299025"/>
    <lineage>
        <taxon>Bacteria</taxon>
        <taxon>Pseudomonadati</taxon>
        <taxon>Pseudomonadota</taxon>
        <taxon>Betaproteobacteria</taxon>
        <taxon>Burkholderiales</taxon>
        <taxon>Sphaerotilaceae</taxon>
        <taxon>Roseateles</taxon>
    </lineage>
</organism>
<feature type="transmembrane region" description="Helical" evidence="2">
    <location>
        <begin position="257"/>
        <end position="279"/>
    </location>
</feature>
<feature type="transmembrane region" description="Helical" evidence="2">
    <location>
        <begin position="160"/>
        <end position="179"/>
    </location>
</feature>
<proteinExistence type="predicted"/>
<name>A0ABW7HGP4_9BURK</name>
<feature type="transmembrane region" description="Helical" evidence="2">
    <location>
        <begin position="191"/>
        <end position="210"/>
    </location>
</feature>
<dbReference type="Proteomes" id="UP001606134">
    <property type="component" value="Unassembled WGS sequence"/>
</dbReference>
<accession>A0ABW7HGP4</accession>
<evidence type="ECO:0000256" key="2">
    <source>
        <dbReference type="SAM" id="Phobius"/>
    </source>
</evidence>
<dbReference type="InterPro" id="IPR001193">
    <property type="entry name" value="MBTPS2"/>
</dbReference>
<keyword evidence="2" id="KW-0472">Membrane</keyword>
<keyword evidence="2" id="KW-1133">Transmembrane helix</keyword>
<keyword evidence="4" id="KW-1185">Reference proteome</keyword>
<evidence type="ECO:0000313" key="3">
    <source>
        <dbReference type="EMBL" id="MFG6489081.1"/>
    </source>
</evidence>
<dbReference type="SUPFAM" id="SSF111369">
    <property type="entry name" value="HlyD-like secretion proteins"/>
    <property type="match status" value="1"/>
</dbReference>
<sequence length="716" mass="79210">MTARALLAPYWYRVAALRPRLRSHVRLHRHEYRGEVWHVFEDRASGRHHRFNAQAWGVIGLFDGRRSLDDIWALLSREVTDATPTQADIVKLLGQLHAADLLLGDVTPDTAELFQRRSKHERRQWLGRVANPLAMRFPLVDPDRLLERLARALQPARGRLVVAAWLAVVLPALAMLPSHWRELTHGFSDQWLASGHLLMLAVLFPLVKVAHELGHGLACKWHGGEVHEAGVLMLAFYPVPYVDVSHSAAFAGKWQRALVGAAGMLTELFIAALAFYAWLALEPGLARGIAHGVAVLASVTTLFFNANPLLRYDGYYILADLIEIPNLGPRARQYTLERIERRVFGVVPDEPMAVTPGERRWFLVYQPLSVVYRLVVALGIALFVAQRFFFIGIGLAAVSLAQGLAWPVVKGLHALLTAPRFAARSRRVHRVLAVTVVALALVLFVLPLPYHTTAEGVLWLPERAIVRASTAGFVQQVLAEPGQMLQAGQPVVQTLEPALDARLQAQAAKVEETEAQVDAAWMVSQAHAQQLLKDLEREQASLARLQDEASQLTLRAGAAGALLMDRAADLPGRWLRKGEIVGYLRTGDAPLVRVVVPQSDVDTVRLATEQVEVRLPQATAQVWPATLLRGVPAASRQLPSAVLGAHGGGSVVTDPQDEQGLRTLESVFEFELRLPADVPHEFLGSRVHVRFEHPAEPIGLRAWRAVRRAFLSTFHV</sequence>